<protein>
    <submittedName>
        <fullName evidence="1">Uncharacterized protein</fullName>
    </submittedName>
</protein>
<dbReference type="EMBL" id="CM041538">
    <property type="protein sequence ID" value="KAI3368221.1"/>
    <property type="molecule type" value="Genomic_DNA"/>
</dbReference>
<evidence type="ECO:0000313" key="2">
    <source>
        <dbReference type="Proteomes" id="UP000831701"/>
    </source>
</evidence>
<organism evidence="1 2">
    <name type="scientific">Scortum barcoo</name>
    <name type="common">barcoo grunter</name>
    <dbReference type="NCBI Taxonomy" id="214431"/>
    <lineage>
        <taxon>Eukaryota</taxon>
        <taxon>Metazoa</taxon>
        <taxon>Chordata</taxon>
        <taxon>Craniata</taxon>
        <taxon>Vertebrata</taxon>
        <taxon>Euteleostomi</taxon>
        <taxon>Actinopterygii</taxon>
        <taxon>Neopterygii</taxon>
        <taxon>Teleostei</taxon>
        <taxon>Neoteleostei</taxon>
        <taxon>Acanthomorphata</taxon>
        <taxon>Eupercaria</taxon>
        <taxon>Centrarchiformes</taxon>
        <taxon>Terapontoidei</taxon>
        <taxon>Terapontidae</taxon>
        <taxon>Scortum</taxon>
    </lineage>
</organism>
<sequence length="1576" mass="179338">MTRMRNIRAKIFLLAGALLVLHLCKDFIDPKIIRLQEDVRGDDSEIKPLTKHNFTVYSWPRCQRNMSAANITGFSSLPINIQDFLYYQHCRHFPMRLDLPDKCGGADKSAEVFLLLVIKSSPGNYDRREVLRKTWAKERLHNGVWIRRIFISGTTHSGHEKERLNKLLELEQHEYNDILQWDFSDTFYNLTLKQILFLEWMERNCLNARFLLNGDDDVFANTNNMVEYLQGLKDNDGSKHLFTGYLMQNVGPIRSSGSKYFIPVQVQESDSYPPYCGGGGFLLSIHTAMVIYNMSQSITLLPIDDVYMGMCLAKAGLSPVSHMGVKTMGLHIPSSKLDAYDPCYYREVLLSAFVDVSPDLHTVRQIRDTEAIEVQQQSKNLTDADLNTDLLQDSEVGVEKQAAAQEGPRRSQRIRTLTEKGQNLHESKSKKLLNSFTTAYKKWKSLVREAKKAHDRFLPNEILQTHITKIHQASADVKQAYEDLRQHKAPDGETRRRVDTCDALTRKIMQWDLSDETDKGQDSNDDQACWIETGSVFLSAASQRSSVGSQRVKSTRASSLSSSSSSLSSAKIQEAAAELAATQATLEVLQEMEREKHELDTLENENRQTLALQEAENASRQKALEEKCMQIERLETVKKMNAAKARLQVAIAESINASRLPVPEPSVFSGDPLRYKDWKMSFQTLIGRKNIPVNEKVYYLRKYVGGPAKKAIESYFLIGTDAAYHSAWDVLEERYGSSFMIAKAFRDKLASWPKIGPKDSVELREFSDFLRGCEAAMSEVNGLDVLNDCGENQRILTKLPDWLTARWNRKVIEIEEDTKTFPSFSQFVEFVKREAKIACSPVTSLHALKSSDGCANYGLKHIAAQGQGRYSEASIRFVERNFYVDDGLTSVSSDEVIQLISEARQLCSAGKLRIHKFISNRQEWESWLLDLQTLADLKIQRCYLPASFGQVQRHELHHFSDASVTGYGECTYLRAVSATGQVHCSLIMGKARVAPTKVTTVPRLELSAAVVAVRTSDLLRKELEIEGAQEIFWTDSRVVLGYVNNEARRFHVFVANCIQRIKESTNPSQWRYVVSEENPADHASRGLKAKELIASNWFKGPDFLWHDKLPSGDIKVGDVAVEDPEVRKAFAFVYKTLTTEDSLLDHFLKFSSWTRMTRMRNIRAKIFLLAGALLVLHLCKDFIDPKIIRLQEDVRGDDSEIKPLTKHNFTVYSWPRCQRNMSAANIKGFSSLPINIQDFLYYQHCRHFPMRLDLPDKCGGADKSAEVFLLLVIKSSPGNYDRREVLRKTWAKERQYNGVWIRRIFISGTTHSGHEKERLNKLLELEQHEYNDILQWDFSDTFYNLTLKQILFLEWMERNCLNARFLLNGDDDVFANTNNMVEYLQGLKDNDGSKHLFTGHLIHNVGPIRSSGSKYFIPVQVQESDSYPPYCGGGGFLLSGHTAMVIYNMSQSITLLPIDDVYMGMCLAKAGLSPVSHMGVKTMGLHIPSSKLDAYDPCYYREVLLPWITSDIKGLLNQKKKAFKDGDTQELKQIQKGGKGAVQKENRTKDAEQQHEGGVGGDEDHHWLQLQERCPH</sequence>
<keyword evidence="2" id="KW-1185">Reference proteome</keyword>
<dbReference type="Proteomes" id="UP000831701">
    <property type="component" value="Chromosome 8"/>
</dbReference>
<comment type="caution">
    <text evidence="1">The sequence shown here is derived from an EMBL/GenBank/DDBJ whole genome shotgun (WGS) entry which is preliminary data.</text>
</comment>
<evidence type="ECO:0000313" key="1">
    <source>
        <dbReference type="EMBL" id="KAI3368221.1"/>
    </source>
</evidence>
<proteinExistence type="predicted"/>
<reference evidence="1" key="1">
    <citation type="submission" date="2022-04" db="EMBL/GenBank/DDBJ databases">
        <title>Jade perch genome.</title>
        <authorList>
            <person name="Chao B."/>
        </authorList>
    </citation>
    <scope>NUCLEOTIDE SEQUENCE</scope>
    <source>
        <strain evidence="1">CB-2022</strain>
    </source>
</reference>
<accession>A0ACB8WKF2</accession>
<gene>
    <name evidence="1" type="ORF">L3Q82_007947</name>
</gene>
<name>A0ACB8WKF2_9TELE</name>